<evidence type="ECO:0000313" key="1">
    <source>
        <dbReference type="EMBL" id="WOO31579.1"/>
    </source>
</evidence>
<protein>
    <submittedName>
        <fullName evidence="1">DUF1643 domain-containing protein</fullName>
    </submittedName>
</protein>
<dbReference type="Pfam" id="PF07799">
    <property type="entry name" value="DUF1643"/>
    <property type="match status" value="1"/>
</dbReference>
<gene>
    <name evidence="1" type="ORF">P4826_14335</name>
</gene>
<name>A0ABZ0J3R1_9BURK</name>
<dbReference type="EMBL" id="CP136921">
    <property type="protein sequence ID" value="WOO31579.1"/>
    <property type="molecule type" value="Genomic_DNA"/>
</dbReference>
<reference evidence="1 2" key="1">
    <citation type="submission" date="2023-03" db="EMBL/GenBank/DDBJ databases">
        <title>Diaphorobacter basophil sp. nov., isolated from a sewage-treatment plant.</title>
        <authorList>
            <person name="Yang K."/>
        </authorList>
    </citation>
    <scope>NUCLEOTIDE SEQUENCE [LARGE SCALE GENOMIC DNA]</scope>
    <source>
        <strain evidence="1 2">Y-1</strain>
    </source>
</reference>
<accession>A0ABZ0J3R1</accession>
<dbReference type="InterPro" id="IPR012441">
    <property type="entry name" value="DUF1643"/>
</dbReference>
<dbReference type="Proteomes" id="UP001303211">
    <property type="component" value="Chromosome"/>
</dbReference>
<sequence>MHHDPGGKHKPQWPSGSVVQAQFSGCGRYRYSLSEVWDTNRALVMFLLMNPSVAGVEHADPTLIKTGKYARAWGYGGQLVGNVHAYRVTDSRRLVEADDPVGPENDARLLHMARQAERVVLAYGLPPQPLRARAAAVVQILRRAAPLQYLQLTKNGTPRHPLYLKGSLLPRDFVA</sequence>
<organism evidence="1 2">
    <name type="scientific">Diaphorobacter limosus</name>
    <dbReference type="NCBI Taxonomy" id="3036128"/>
    <lineage>
        <taxon>Bacteria</taxon>
        <taxon>Pseudomonadati</taxon>
        <taxon>Pseudomonadota</taxon>
        <taxon>Betaproteobacteria</taxon>
        <taxon>Burkholderiales</taxon>
        <taxon>Comamonadaceae</taxon>
        <taxon>Diaphorobacter</taxon>
    </lineage>
</organism>
<proteinExistence type="predicted"/>
<evidence type="ECO:0000313" key="2">
    <source>
        <dbReference type="Proteomes" id="UP001303211"/>
    </source>
</evidence>
<dbReference type="RefSeq" id="WP_317701058.1">
    <property type="nucleotide sequence ID" value="NZ_CP136921.1"/>
</dbReference>
<keyword evidence="2" id="KW-1185">Reference proteome</keyword>